<dbReference type="GO" id="GO:0008747">
    <property type="term" value="F:N-acetylneuraminate lyase activity"/>
    <property type="evidence" value="ECO:0007669"/>
    <property type="project" value="TreeGrafter"/>
</dbReference>
<feature type="active site" description="Schiff-base intermediate with substrate" evidence="4">
    <location>
        <position position="163"/>
    </location>
</feature>
<dbReference type="Gene3D" id="3.20.20.70">
    <property type="entry name" value="Aldolase class I"/>
    <property type="match status" value="1"/>
</dbReference>
<organism evidence="6">
    <name type="scientific">Nakamurella sp. A5-74</name>
    <dbReference type="NCBI Taxonomy" id="3158264"/>
    <lineage>
        <taxon>Bacteria</taxon>
        <taxon>Bacillati</taxon>
        <taxon>Actinomycetota</taxon>
        <taxon>Actinomycetes</taxon>
        <taxon>Nakamurellales</taxon>
        <taxon>Nakamurellaceae</taxon>
        <taxon>Nakamurella</taxon>
    </lineage>
</organism>
<sequence length="295" mass="32260">MSSLRKVFSALVTPMRSDESVDLGVLRELVERQLSRGVEGFYCCGSSGEGLLLSHQERRDVVRTVVEQAAGRVPTIAHVGTIRTQDAIDLARAAAADGVTAVSLIPPYYYHWTAAEVLGYYRAVVAAVQVPVVLYNIPQFTRISFDVSNVGDLFADPQVVGMKHTAHDLYTLERLVTQYPEKVFLNGFDEIYLSALAAGATATVGTTVNFQPELFLRVRERFVAGDLAEARTIQTQINCAVEIAVRHGIFPAAKYLAGAPDLPTGDCRAPFRPLDADAKRALEELRCRIVEFTAG</sequence>
<dbReference type="Pfam" id="PF00701">
    <property type="entry name" value="DHDPS"/>
    <property type="match status" value="1"/>
</dbReference>
<evidence type="ECO:0000256" key="1">
    <source>
        <dbReference type="ARBA" id="ARBA00023239"/>
    </source>
</evidence>
<dbReference type="GO" id="GO:0019262">
    <property type="term" value="P:N-acetylneuraminate catabolic process"/>
    <property type="evidence" value="ECO:0007669"/>
    <property type="project" value="TreeGrafter"/>
</dbReference>
<proteinExistence type="inferred from homology"/>
<dbReference type="InterPro" id="IPR020625">
    <property type="entry name" value="Schiff_base-form_aldolases_AS"/>
</dbReference>
<dbReference type="InterPro" id="IPR013785">
    <property type="entry name" value="Aldolase_TIM"/>
</dbReference>
<evidence type="ECO:0000313" key="6">
    <source>
        <dbReference type="EMBL" id="XCG64544.1"/>
    </source>
</evidence>
<keyword evidence="1 3" id="KW-0456">Lyase</keyword>
<keyword evidence="2" id="KW-0704">Schiff base</keyword>
<evidence type="ECO:0000256" key="4">
    <source>
        <dbReference type="PIRSR" id="PIRSR001365-1"/>
    </source>
</evidence>
<dbReference type="SUPFAM" id="SSF51569">
    <property type="entry name" value="Aldolase"/>
    <property type="match status" value="1"/>
</dbReference>
<dbReference type="SMART" id="SM01130">
    <property type="entry name" value="DHDPS"/>
    <property type="match status" value="1"/>
</dbReference>
<dbReference type="PROSITE" id="PS00666">
    <property type="entry name" value="DHDPS_2"/>
    <property type="match status" value="1"/>
</dbReference>
<dbReference type="AlphaFoldDB" id="A0AAU8DTL4"/>
<feature type="binding site" evidence="5">
    <location>
        <position position="204"/>
    </location>
    <ligand>
        <name>pyruvate</name>
        <dbReference type="ChEBI" id="CHEBI:15361"/>
    </ligand>
</feature>
<dbReference type="PRINTS" id="PR00146">
    <property type="entry name" value="DHPICSNTHASE"/>
</dbReference>
<dbReference type="PANTHER" id="PTHR42849:SF1">
    <property type="entry name" value="N-ACETYLNEURAMINATE LYASE"/>
    <property type="match status" value="1"/>
</dbReference>
<evidence type="ECO:0000256" key="3">
    <source>
        <dbReference type="PIRNR" id="PIRNR001365"/>
    </source>
</evidence>
<accession>A0AAU8DTL4</accession>
<dbReference type="InterPro" id="IPR002220">
    <property type="entry name" value="DapA-like"/>
</dbReference>
<comment type="similarity">
    <text evidence="3">Belongs to the DapA family.</text>
</comment>
<dbReference type="GO" id="GO:0005829">
    <property type="term" value="C:cytosol"/>
    <property type="evidence" value="ECO:0007669"/>
    <property type="project" value="TreeGrafter"/>
</dbReference>
<gene>
    <name evidence="6" type="ORF">ABLG96_04170</name>
</gene>
<name>A0AAU8DTL4_9ACTN</name>
<feature type="active site" description="Proton donor/acceptor" evidence="4">
    <location>
        <position position="135"/>
    </location>
</feature>
<dbReference type="PIRSF" id="PIRSF001365">
    <property type="entry name" value="DHDPS"/>
    <property type="match status" value="1"/>
</dbReference>
<evidence type="ECO:0000256" key="5">
    <source>
        <dbReference type="PIRSR" id="PIRSR001365-2"/>
    </source>
</evidence>
<evidence type="ECO:0000256" key="2">
    <source>
        <dbReference type="ARBA" id="ARBA00023270"/>
    </source>
</evidence>
<reference evidence="6" key="1">
    <citation type="submission" date="2024-05" db="EMBL/GenBank/DDBJ databases">
        <authorList>
            <person name="Cai S.Y."/>
            <person name="Jin L.M."/>
            <person name="Li H.R."/>
        </authorList>
    </citation>
    <scope>NUCLEOTIDE SEQUENCE</scope>
    <source>
        <strain evidence="6">A5-74</strain>
    </source>
</reference>
<dbReference type="EMBL" id="CP159218">
    <property type="protein sequence ID" value="XCG64544.1"/>
    <property type="molecule type" value="Genomic_DNA"/>
</dbReference>
<dbReference type="RefSeq" id="WP_353650157.1">
    <property type="nucleotide sequence ID" value="NZ_CP159218.1"/>
</dbReference>
<protein>
    <submittedName>
        <fullName evidence="6">Dihydrodipicolinate synthase family protein</fullName>
    </submittedName>
</protein>
<dbReference type="PANTHER" id="PTHR42849">
    <property type="entry name" value="N-ACETYLNEURAMINATE LYASE"/>
    <property type="match status" value="1"/>
</dbReference>